<dbReference type="PANTHER" id="PTHR42852">
    <property type="entry name" value="THIOL:DISULFIDE INTERCHANGE PROTEIN DSBE"/>
    <property type="match status" value="1"/>
</dbReference>
<dbReference type="PROSITE" id="PS51352">
    <property type="entry name" value="THIOREDOXIN_2"/>
    <property type="match status" value="1"/>
</dbReference>
<dbReference type="GO" id="GO:0017004">
    <property type="term" value="P:cytochrome complex assembly"/>
    <property type="evidence" value="ECO:0007669"/>
    <property type="project" value="UniProtKB-KW"/>
</dbReference>
<dbReference type="Gene3D" id="3.40.30.10">
    <property type="entry name" value="Glutaredoxin"/>
    <property type="match status" value="1"/>
</dbReference>
<dbReference type="RefSeq" id="WP_155600049.1">
    <property type="nucleotide sequence ID" value="NZ_RCNR01000020.1"/>
</dbReference>
<evidence type="ECO:0000256" key="2">
    <source>
        <dbReference type="ARBA" id="ARBA00022748"/>
    </source>
</evidence>
<comment type="caution">
    <text evidence="7">The sequence shown here is derived from an EMBL/GenBank/DDBJ whole genome shotgun (WGS) entry which is preliminary data.</text>
</comment>
<evidence type="ECO:0000256" key="5">
    <source>
        <dbReference type="SAM" id="SignalP"/>
    </source>
</evidence>
<feature type="signal peptide" evidence="5">
    <location>
        <begin position="1"/>
        <end position="18"/>
    </location>
</feature>
<reference evidence="7 8" key="1">
    <citation type="journal article" date="2019" name="Mar. Drugs">
        <title>Comparative Genomics and CAZyme Genome Repertoires of Marine Zobellia amurskyensis KMM 3526(T) and Zobellia laminariae KMM 3676(T).</title>
        <authorList>
            <person name="Chernysheva N."/>
            <person name="Bystritskaya E."/>
            <person name="Stenkova A."/>
            <person name="Golovkin I."/>
            <person name="Nedashkovskaya O."/>
            <person name="Isaeva M."/>
        </authorList>
    </citation>
    <scope>NUCLEOTIDE SEQUENCE [LARGE SCALE GENOMIC DNA]</scope>
    <source>
        <strain evidence="7 8">KMM 3526</strain>
    </source>
</reference>
<evidence type="ECO:0000256" key="3">
    <source>
        <dbReference type="ARBA" id="ARBA00023157"/>
    </source>
</evidence>
<dbReference type="PANTHER" id="PTHR42852:SF6">
    <property type="entry name" value="THIOL:DISULFIDE INTERCHANGE PROTEIN DSBE"/>
    <property type="match status" value="1"/>
</dbReference>
<dbReference type="CDD" id="cd02966">
    <property type="entry name" value="TlpA_like_family"/>
    <property type="match status" value="1"/>
</dbReference>
<dbReference type="EMBL" id="RCNR01000020">
    <property type="protein sequence ID" value="MUH36502.1"/>
    <property type="molecule type" value="Genomic_DNA"/>
</dbReference>
<proteinExistence type="predicted"/>
<comment type="subcellular location">
    <subcellularLocation>
        <location evidence="1">Cell envelope</location>
    </subcellularLocation>
</comment>
<protein>
    <submittedName>
        <fullName evidence="7">TlpA family protein disulfide reductase</fullName>
    </submittedName>
</protein>
<feature type="chain" id="PRO_5030995283" evidence="5">
    <location>
        <begin position="19"/>
        <end position="439"/>
    </location>
</feature>
<keyword evidence="2" id="KW-0201">Cytochrome c-type biogenesis</keyword>
<evidence type="ECO:0000313" key="8">
    <source>
        <dbReference type="Proteomes" id="UP000540519"/>
    </source>
</evidence>
<evidence type="ECO:0000313" key="7">
    <source>
        <dbReference type="EMBL" id="MUH36502.1"/>
    </source>
</evidence>
<organism evidence="7 8">
    <name type="scientific">Zobellia amurskyensis</name>
    <dbReference type="NCBI Taxonomy" id="248905"/>
    <lineage>
        <taxon>Bacteria</taxon>
        <taxon>Pseudomonadati</taxon>
        <taxon>Bacteroidota</taxon>
        <taxon>Flavobacteriia</taxon>
        <taxon>Flavobacteriales</taxon>
        <taxon>Flavobacteriaceae</taxon>
        <taxon>Zobellia</taxon>
    </lineage>
</organism>
<dbReference type="InterPro" id="IPR036249">
    <property type="entry name" value="Thioredoxin-like_sf"/>
</dbReference>
<dbReference type="InterPro" id="IPR013766">
    <property type="entry name" value="Thioredoxin_domain"/>
</dbReference>
<sequence>MKKYLVVFTLLFAFLAQAQHTISGTFTPASKYKYLLAYKLKPGSQSFIANTTIKEGDFTLKLPESAYPGMYRLVYAVPQDEFYFDVIYNGKEDIELAFNENQGVTFKSSKENKIMTSYFKAIGSLVEQLVGFYVEGKSDKNEFKDCTDQLRMTQEAYEQQSKNLMVENFILANRPYIPSKFESVQEYIANKKEHYFDHLRPDNKVLQASDFLTDKLKNYVFTALPAKQLSAAETEKLIQANIKKVNTQLAPVADSYKFDVFYSLWKMSSNGELNETTDFVYNTYLEPLIPASSDPNKAQTLAAQHRLRIGAKAPELEWTTANAQKKLSTIKGAENYLLVFWSSTCSHCLKELPELHKELKKYNNIKVIAIGLEDDKTTWTPESAKLPDFEHAIALGRWESKYAKLYDISHTPTYFLLDSDKRIIAKPENDKDVVELLKK</sequence>
<name>A0A7X2ZU94_9FLAO</name>
<keyword evidence="3" id="KW-1015">Disulfide bond</keyword>
<evidence type="ECO:0000256" key="4">
    <source>
        <dbReference type="ARBA" id="ARBA00023284"/>
    </source>
</evidence>
<feature type="domain" description="Thioredoxin" evidence="6">
    <location>
        <begin position="307"/>
        <end position="439"/>
    </location>
</feature>
<dbReference type="GO" id="GO:0030313">
    <property type="term" value="C:cell envelope"/>
    <property type="evidence" value="ECO:0007669"/>
    <property type="project" value="UniProtKB-SubCell"/>
</dbReference>
<dbReference type="Pfam" id="PF00578">
    <property type="entry name" value="AhpC-TSA"/>
    <property type="match status" value="1"/>
</dbReference>
<gene>
    <name evidence="7" type="ORF">D9O36_11680</name>
</gene>
<dbReference type="InterPro" id="IPR050553">
    <property type="entry name" value="Thioredoxin_ResA/DsbE_sf"/>
</dbReference>
<keyword evidence="4" id="KW-0676">Redox-active center</keyword>
<dbReference type="AlphaFoldDB" id="A0A7X2ZU94"/>
<dbReference type="Proteomes" id="UP000540519">
    <property type="component" value="Unassembled WGS sequence"/>
</dbReference>
<dbReference type="SUPFAM" id="SSF52833">
    <property type="entry name" value="Thioredoxin-like"/>
    <property type="match status" value="1"/>
</dbReference>
<keyword evidence="8" id="KW-1185">Reference proteome</keyword>
<evidence type="ECO:0000256" key="1">
    <source>
        <dbReference type="ARBA" id="ARBA00004196"/>
    </source>
</evidence>
<keyword evidence="5" id="KW-0732">Signal</keyword>
<dbReference type="OrthoDB" id="6399635at2"/>
<accession>A0A7X2ZU94</accession>
<evidence type="ECO:0000259" key="6">
    <source>
        <dbReference type="PROSITE" id="PS51352"/>
    </source>
</evidence>
<dbReference type="InterPro" id="IPR000866">
    <property type="entry name" value="AhpC/TSA"/>
</dbReference>